<dbReference type="Proteomes" id="UP000814128">
    <property type="component" value="Unassembled WGS sequence"/>
</dbReference>
<protein>
    <submittedName>
        <fullName evidence="1">Uncharacterized protein</fullName>
    </submittedName>
</protein>
<evidence type="ECO:0000313" key="1">
    <source>
        <dbReference type="EMBL" id="KAI0036624.1"/>
    </source>
</evidence>
<keyword evidence="2" id="KW-1185">Reference proteome</keyword>
<organism evidence="1 2">
    <name type="scientific">Vararia minispora EC-137</name>
    <dbReference type="NCBI Taxonomy" id="1314806"/>
    <lineage>
        <taxon>Eukaryota</taxon>
        <taxon>Fungi</taxon>
        <taxon>Dikarya</taxon>
        <taxon>Basidiomycota</taxon>
        <taxon>Agaricomycotina</taxon>
        <taxon>Agaricomycetes</taxon>
        <taxon>Russulales</taxon>
        <taxon>Lachnocladiaceae</taxon>
        <taxon>Vararia</taxon>
    </lineage>
</organism>
<accession>A0ACB8QXJ5</accession>
<reference evidence="1" key="1">
    <citation type="submission" date="2021-02" db="EMBL/GenBank/DDBJ databases">
        <authorList>
            <consortium name="DOE Joint Genome Institute"/>
            <person name="Ahrendt S."/>
            <person name="Looney B.P."/>
            <person name="Miyauchi S."/>
            <person name="Morin E."/>
            <person name="Drula E."/>
            <person name="Courty P.E."/>
            <person name="Chicoki N."/>
            <person name="Fauchery L."/>
            <person name="Kohler A."/>
            <person name="Kuo A."/>
            <person name="Labutti K."/>
            <person name="Pangilinan J."/>
            <person name="Lipzen A."/>
            <person name="Riley R."/>
            <person name="Andreopoulos W."/>
            <person name="He G."/>
            <person name="Johnson J."/>
            <person name="Barry K.W."/>
            <person name="Grigoriev I.V."/>
            <person name="Nagy L."/>
            <person name="Hibbett D."/>
            <person name="Henrissat B."/>
            <person name="Matheny P.B."/>
            <person name="Labbe J."/>
            <person name="Martin F."/>
        </authorList>
    </citation>
    <scope>NUCLEOTIDE SEQUENCE</scope>
    <source>
        <strain evidence="1">EC-137</strain>
    </source>
</reference>
<name>A0ACB8QXJ5_9AGAM</name>
<dbReference type="EMBL" id="MU273469">
    <property type="protein sequence ID" value="KAI0036624.1"/>
    <property type="molecule type" value="Genomic_DNA"/>
</dbReference>
<sequence>MAIKNGSKLPTKFYGEDIVRRTGSSHQTGVVLRCWHDADDVSQPGDQHDPLMRPLERGEVGVSFLPSGTREILPESELELVDRVFQPGDLCKRSIDDVRSGVVTCVDVQGRLEHAISGQPVAGWKTTADIYSTLECELGDYVAYDDWIGQLFDEIVVETANGLVRLPELSSRLTIGERGNDIIPSPMNLPSFFGFLNRMQSNHEDVVVGIKHTVVAISWLAINQALPQDQAQTAVRPERFWSGANLSKLRLVRSRAEQMMHVGDKVLLKNWAEEPSTRHGKPADPGGDVEVRAYVVKETKTLVTVLWQDGKGEDIDSKELIPYLNPDEYDCWPGEHVLWKTEDEKRAAVVQSVDALERTARILFPETGAVELAPLLELDPHGSSDWSATVPATFDGLGVRRGDFVFIHLEGTTNGLEFPRVPRIGEVEPWVREPPVIHDDGHYGGWRQVMYELGMSIARRREHDDSHEGAVRRVRKDDTTFNWFGEVSDLHLDGNVEVTLPNGTVKVYPLARLTRLYDTLEQLEDILDDGMSVQDEDGIEEIMDEDGNWHMHHPGSDGEDWEDEDGDDPMDVDGDWPEEKAPSTPPDVKPPDGWWEEDTPETTAASPSPDSTVSSRPPTAAYSSSPDTSKEAPSALGNGDTDHVIDEDADSPWKRFEVLPEAPPDHAFHGTPINQPSRQFLARLQKEYRALTSSLPDTILVRAYEDRSDLLRSLIVGPENTPYEDAPFVIDWMLPSDFPQTPPVAHFLSWTNGNGRASGTVNPNLYEEGKVCLSILGTWAGDKNESWSPARSSILQALVSIQGLVLVKEPWFCEPAFDKLRGTEDGTVNSCGPFLTASMPSRLYNEKAYVLSRGFVRRALEVPLGSLAAEVTWLYHKQGKLAKVVTDARALVQKSREEPVDSTTVVNSDRAVPRLTGGAIITLERTLTKLESLQRSEA</sequence>
<comment type="caution">
    <text evidence="1">The sequence shown here is derived from an EMBL/GenBank/DDBJ whole genome shotgun (WGS) entry which is preliminary data.</text>
</comment>
<evidence type="ECO:0000313" key="2">
    <source>
        <dbReference type="Proteomes" id="UP000814128"/>
    </source>
</evidence>
<proteinExistence type="predicted"/>
<gene>
    <name evidence="1" type="ORF">K488DRAFT_67467</name>
</gene>
<reference evidence="1" key="2">
    <citation type="journal article" date="2022" name="New Phytol.">
        <title>Evolutionary transition to the ectomycorrhizal habit in the genomes of a hyperdiverse lineage of mushroom-forming fungi.</title>
        <authorList>
            <person name="Looney B."/>
            <person name="Miyauchi S."/>
            <person name="Morin E."/>
            <person name="Drula E."/>
            <person name="Courty P.E."/>
            <person name="Kohler A."/>
            <person name="Kuo A."/>
            <person name="LaButti K."/>
            <person name="Pangilinan J."/>
            <person name="Lipzen A."/>
            <person name="Riley R."/>
            <person name="Andreopoulos W."/>
            <person name="He G."/>
            <person name="Johnson J."/>
            <person name="Nolan M."/>
            <person name="Tritt A."/>
            <person name="Barry K.W."/>
            <person name="Grigoriev I.V."/>
            <person name="Nagy L.G."/>
            <person name="Hibbett D."/>
            <person name="Henrissat B."/>
            <person name="Matheny P.B."/>
            <person name="Labbe J."/>
            <person name="Martin F.M."/>
        </authorList>
    </citation>
    <scope>NUCLEOTIDE SEQUENCE</scope>
    <source>
        <strain evidence="1">EC-137</strain>
    </source>
</reference>